<dbReference type="InterPro" id="IPR022764">
    <property type="entry name" value="Peptidase_S54_rhomboid_dom"/>
</dbReference>
<dbReference type="Proteomes" id="UP000786183">
    <property type="component" value="Unassembled WGS sequence"/>
</dbReference>
<name>A0ABS7WQR1_9BACT</name>
<accession>A0ABS7WQR1</accession>
<protein>
    <submittedName>
        <fullName evidence="9">Rhomboid family intramembrane serine protease</fullName>
    </submittedName>
</protein>
<feature type="transmembrane region" description="Helical" evidence="7">
    <location>
        <begin position="49"/>
        <end position="66"/>
    </location>
</feature>
<keyword evidence="9" id="KW-0378">Hydrolase</keyword>
<keyword evidence="5 7" id="KW-1133">Transmembrane helix</keyword>
<keyword evidence="3" id="KW-0997">Cell inner membrane</keyword>
<keyword evidence="10" id="KW-1185">Reference proteome</keyword>
<comment type="subcellular location">
    <subcellularLocation>
        <location evidence="1">Membrane</location>
        <topology evidence="1">Multi-pass membrane protein</topology>
    </subcellularLocation>
</comment>
<dbReference type="GO" id="GO:0006508">
    <property type="term" value="P:proteolysis"/>
    <property type="evidence" value="ECO:0007669"/>
    <property type="project" value="UniProtKB-KW"/>
</dbReference>
<evidence type="ECO:0000256" key="2">
    <source>
        <dbReference type="ARBA" id="ARBA00022475"/>
    </source>
</evidence>
<feature type="transmembrane region" description="Helical" evidence="7">
    <location>
        <begin position="98"/>
        <end position="117"/>
    </location>
</feature>
<dbReference type="Gene3D" id="1.20.1540.10">
    <property type="entry name" value="Rhomboid-like"/>
    <property type="match status" value="1"/>
</dbReference>
<dbReference type="PANTHER" id="PTHR43066">
    <property type="entry name" value="RHOMBOID-RELATED PROTEIN"/>
    <property type="match status" value="1"/>
</dbReference>
<dbReference type="SUPFAM" id="SSF144091">
    <property type="entry name" value="Rhomboid-like"/>
    <property type="match status" value="1"/>
</dbReference>
<keyword evidence="6 7" id="KW-0472">Membrane</keyword>
<dbReference type="InterPro" id="IPR035952">
    <property type="entry name" value="Rhomboid-like_sf"/>
</dbReference>
<gene>
    <name evidence="9" type="ORF">AVCANL283_03115</name>
</gene>
<evidence type="ECO:0000313" key="9">
    <source>
        <dbReference type="EMBL" id="MBZ7987108.1"/>
    </source>
</evidence>
<evidence type="ECO:0000256" key="3">
    <source>
        <dbReference type="ARBA" id="ARBA00022519"/>
    </source>
</evidence>
<feature type="domain" description="Peptidase S54 rhomboid" evidence="8">
    <location>
        <begin position="35"/>
        <end position="162"/>
    </location>
</feature>
<evidence type="ECO:0000256" key="4">
    <source>
        <dbReference type="ARBA" id="ARBA00022692"/>
    </source>
</evidence>
<dbReference type="PANTHER" id="PTHR43066:SF26">
    <property type="entry name" value="RHOMBOID PROTEASE GLPG"/>
    <property type="match status" value="1"/>
</dbReference>
<keyword evidence="4 7" id="KW-0812">Transmembrane</keyword>
<comment type="caution">
    <text evidence="9">The sequence shown here is derived from an EMBL/GenBank/DDBJ whole genome shotgun (WGS) entry which is preliminary data.</text>
</comment>
<evidence type="ECO:0000256" key="1">
    <source>
        <dbReference type="ARBA" id="ARBA00004141"/>
    </source>
</evidence>
<reference evidence="9 10" key="1">
    <citation type="submission" date="2020-07" db="EMBL/GenBank/DDBJ databases">
        <title>Transfer of Campylobacter canadensis to the novel genus Avispirillum gen. nov., that also includes two novel species recovered from migratory waterfowl: Avispirillum anseris sp. nov. and Avispirillum brantae sp. nov.</title>
        <authorList>
            <person name="Miller W.G."/>
            <person name="Chapman M.H."/>
            <person name="Yee E."/>
            <person name="Inglis G.D."/>
        </authorList>
    </citation>
    <scope>NUCLEOTIDE SEQUENCE [LARGE SCALE GENOMIC DNA]</scope>
    <source>
        <strain evidence="9 10">L283</strain>
    </source>
</reference>
<dbReference type="GO" id="GO:0008233">
    <property type="term" value="F:peptidase activity"/>
    <property type="evidence" value="ECO:0007669"/>
    <property type="project" value="UniProtKB-KW"/>
</dbReference>
<evidence type="ECO:0000256" key="5">
    <source>
        <dbReference type="ARBA" id="ARBA00022989"/>
    </source>
</evidence>
<keyword evidence="9" id="KW-0645">Protease</keyword>
<dbReference type="Pfam" id="PF01694">
    <property type="entry name" value="Rhomboid"/>
    <property type="match status" value="1"/>
</dbReference>
<feature type="transmembrane region" description="Helical" evidence="7">
    <location>
        <begin position="7"/>
        <end position="29"/>
    </location>
</feature>
<feature type="transmembrane region" description="Helical" evidence="7">
    <location>
        <begin position="146"/>
        <end position="163"/>
    </location>
</feature>
<evidence type="ECO:0000256" key="7">
    <source>
        <dbReference type="SAM" id="Phobius"/>
    </source>
</evidence>
<sequence>MIYFIIFINCVVFTLDLFGIFSVFKYSLLLSSNPKIYSFFTYAFFHSNFEHLFMNMASLFAFYKLLYFVKEKVLVFVYIFSLICAAIVYYFVNVHILHNDFIMLGASAGVCAIIAYASFILREIGFLFAILLLSFVSIILNDNVAWSAHIYGAFFGILCAFLQKKLKNP</sequence>
<dbReference type="RefSeq" id="WP_172233454.1">
    <property type="nucleotide sequence ID" value="NZ_CP035946.1"/>
</dbReference>
<keyword evidence="2" id="KW-1003">Cell membrane</keyword>
<evidence type="ECO:0000256" key="6">
    <source>
        <dbReference type="ARBA" id="ARBA00023136"/>
    </source>
</evidence>
<evidence type="ECO:0000313" key="10">
    <source>
        <dbReference type="Proteomes" id="UP000786183"/>
    </source>
</evidence>
<dbReference type="EMBL" id="JACGBB010000004">
    <property type="protein sequence ID" value="MBZ7987108.1"/>
    <property type="molecule type" value="Genomic_DNA"/>
</dbReference>
<evidence type="ECO:0000259" key="8">
    <source>
        <dbReference type="Pfam" id="PF01694"/>
    </source>
</evidence>
<organism evidence="9 10">
    <name type="scientific">Campylobacter canadensis</name>
    <dbReference type="NCBI Taxonomy" id="449520"/>
    <lineage>
        <taxon>Bacteria</taxon>
        <taxon>Pseudomonadati</taxon>
        <taxon>Campylobacterota</taxon>
        <taxon>Epsilonproteobacteria</taxon>
        <taxon>Campylobacterales</taxon>
        <taxon>Campylobacteraceae</taxon>
        <taxon>Campylobacter</taxon>
    </lineage>
</organism>
<feature type="transmembrane region" description="Helical" evidence="7">
    <location>
        <begin position="124"/>
        <end position="140"/>
    </location>
</feature>
<feature type="transmembrane region" description="Helical" evidence="7">
    <location>
        <begin position="73"/>
        <end position="92"/>
    </location>
</feature>
<proteinExistence type="predicted"/>